<feature type="region of interest" description="Disordered" evidence="1">
    <location>
        <begin position="313"/>
        <end position="403"/>
    </location>
</feature>
<dbReference type="AlphaFoldDB" id="A0A835WSH6"/>
<evidence type="ECO:0000313" key="2">
    <source>
        <dbReference type="EMBL" id="KAG2452569.1"/>
    </source>
</evidence>
<protein>
    <submittedName>
        <fullName evidence="2">Uncharacterized protein</fullName>
    </submittedName>
</protein>
<feature type="region of interest" description="Disordered" evidence="1">
    <location>
        <begin position="1"/>
        <end position="46"/>
    </location>
</feature>
<name>A0A835WSH6_9CHLO</name>
<feature type="compositionally biased region" description="Low complexity" evidence="1">
    <location>
        <begin position="376"/>
        <end position="385"/>
    </location>
</feature>
<accession>A0A835WSH6</accession>
<evidence type="ECO:0000313" key="3">
    <source>
        <dbReference type="Proteomes" id="UP000613740"/>
    </source>
</evidence>
<dbReference type="OrthoDB" id="548726at2759"/>
<feature type="compositionally biased region" description="Low complexity" evidence="1">
    <location>
        <begin position="11"/>
        <end position="46"/>
    </location>
</feature>
<dbReference type="Proteomes" id="UP000613740">
    <property type="component" value="Unassembled WGS sequence"/>
</dbReference>
<evidence type="ECO:0000256" key="1">
    <source>
        <dbReference type="SAM" id="MobiDB-lite"/>
    </source>
</evidence>
<gene>
    <name evidence="2" type="ORF">HYH02_002806</name>
</gene>
<feature type="compositionally biased region" description="Gly residues" evidence="1">
    <location>
        <begin position="386"/>
        <end position="403"/>
    </location>
</feature>
<feature type="region of interest" description="Disordered" evidence="1">
    <location>
        <begin position="212"/>
        <end position="242"/>
    </location>
</feature>
<organism evidence="2 3">
    <name type="scientific">Chlamydomonas schloesseri</name>
    <dbReference type="NCBI Taxonomy" id="2026947"/>
    <lineage>
        <taxon>Eukaryota</taxon>
        <taxon>Viridiplantae</taxon>
        <taxon>Chlorophyta</taxon>
        <taxon>core chlorophytes</taxon>
        <taxon>Chlorophyceae</taxon>
        <taxon>CS clade</taxon>
        <taxon>Chlamydomonadales</taxon>
        <taxon>Chlamydomonadaceae</taxon>
        <taxon>Chlamydomonas</taxon>
    </lineage>
</organism>
<feature type="compositionally biased region" description="Basic and acidic residues" evidence="1">
    <location>
        <begin position="229"/>
        <end position="241"/>
    </location>
</feature>
<keyword evidence="3" id="KW-1185">Reference proteome</keyword>
<comment type="caution">
    <text evidence="2">The sequence shown here is derived from an EMBL/GenBank/DDBJ whole genome shotgun (WGS) entry which is preliminary data.</text>
</comment>
<reference evidence="2" key="1">
    <citation type="journal article" date="2020" name="bioRxiv">
        <title>Comparative genomics of Chlamydomonas.</title>
        <authorList>
            <person name="Craig R.J."/>
            <person name="Hasan A.R."/>
            <person name="Ness R.W."/>
            <person name="Keightley P.D."/>
        </authorList>
    </citation>
    <scope>NUCLEOTIDE SEQUENCE</scope>
    <source>
        <strain evidence="2">CCAP 11/173</strain>
    </source>
</reference>
<proteinExistence type="predicted"/>
<dbReference type="EMBL" id="JAEHOD010000005">
    <property type="protein sequence ID" value="KAG2452569.1"/>
    <property type="molecule type" value="Genomic_DNA"/>
</dbReference>
<feature type="compositionally biased region" description="Low complexity" evidence="1">
    <location>
        <begin position="313"/>
        <end position="327"/>
    </location>
</feature>
<sequence length="403" mass="40816">MSSVEPPNGVGAAPAHEAAAEAGSPAGASGRAPAANGDGSASHAPVAAVSTPAAPVTLPPPGYVLVTLHLEGQERPALLHLPVEVLPNHTFMDVCAAALARVPDVPPGHCLQAAFLESGGARLPLHEPHVLARAVLRAFAPDTCLQLHVGAPAMLVVTGKRLAKVVPRRQRTWPKALARAAIGVAKFVLAVEAAALLRGGVFSFLRRVRRGGADSATDSGTGTGSAPEDGGRRGRSRRDLGGETEAALEAVAAYVTGRGELMDLAGFRPELVVGALEAMDTEVLEQLEVPDVAETRAAVREMVAQFRRDHEAAAAAAAQQQEQQQQQPSRQGEGAAGALTSGRDQQQAAGRTGGRPSAQADMKAEAKGDAVAEPLPGFGPAKSGAPGAGGLRGSGGGGTGASR</sequence>